<evidence type="ECO:0000313" key="11">
    <source>
        <dbReference type="Proteomes" id="UP000603457"/>
    </source>
</evidence>
<dbReference type="InterPro" id="IPR036291">
    <property type="entry name" value="NAD(P)-bd_dom_sf"/>
</dbReference>
<evidence type="ECO:0000256" key="1">
    <source>
        <dbReference type="ARBA" id="ARBA00001539"/>
    </source>
</evidence>
<dbReference type="PANTHER" id="PTHR43000">
    <property type="entry name" value="DTDP-D-GLUCOSE 4,6-DEHYDRATASE-RELATED"/>
    <property type="match status" value="1"/>
</dbReference>
<evidence type="ECO:0000256" key="8">
    <source>
        <dbReference type="RuleBase" id="RU004473"/>
    </source>
</evidence>
<keyword evidence="7 8" id="KW-0456">Lyase</keyword>
<evidence type="ECO:0000259" key="9">
    <source>
        <dbReference type="Pfam" id="PF16363"/>
    </source>
</evidence>
<evidence type="ECO:0000256" key="2">
    <source>
        <dbReference type="ARBA" id="ARBA00001911"/>
    </source>
</evidence>
<organism evidence="10 11">
    <name type="scientific">Nostoc spongiaeforme FACHB-130</name>
    <dbReference type="NCBI Taxonomy" id="1357510"/>
    <lineage>
        <taxon>Bacteria</taxon>
        <taxon>Bacillati</taxon>
        <taxon>Cyanobacteriota</taxon>
        <taxon>Cyanophyceae</taxon>
        <taxon>Nostocales</taxon>
        <taxon>Nostocaceae</taxon>
        <taxon>Nostoc</taxon>
    </lineage>
</organism>
<sequence length="355" mass="40893">MLTALVTGGAGFIGSNFILLARKNQWFNIINLDKLTYASNLENLAELRGDRNYHFVQGDIANVELVSYLLDKYQPDTIINFAAESHVDRSIFSPQIFIQTNVVGTFNLLEAVRVYWQKLPPQQQQQFRFLHISTDEVYGSLQIDEPAFREDTPYAPNSPYAASKAAADHFVRAYYHTYNLPTLTTNCSNNYGMRQFPEKLIPLMILNALDGKPLPIYGDGQNIRDWLYVIDHCQAIYLVIQQGKIGETYNIGGLNEQTNLTVVTKICAILDELAPKPNFSYESLINFVPDRPGHDRRYAIDCSKIRRELGWQPQENFDSGLRKTVQWYLDNSDWVNQVRSVAYQNWLQQNYENRK</sequence>
<dbReference type="GO" id="GO:0008460">
    <property type="term" value="F:dTDP-glucose 4,6-dehydratase activity"/>
    <property type="evidence" value="ECO:0007669"/>
    <property type="project" value="UniProtKB-EC"/>
</dbReference>
<proteinExistence type="inferred from homology"/>
<evidence type="ECO:0000313" key="10">
    <source>
        <dbReference type="EMBL" id="MBD2595209.1"/>
    </source>
</evidence>
<gene>
    <name evidence="10" type="primary">rfbB</name>
    <name evidence="10" type="ORF">H6G74_12835</name>
</gene>
<name>A0ABR8FVK4_9NOSO</name>
<evidence type="ECO:0000256" key="3">
    <source>
        <dbReference type="ARBA" id="ARBA00008178"/>
    </source>
</evidence>
<protein>
    <recommendedName>
        <fullName evidence="5 8">dTDP-glucose 4,6-dehydratase</fullName>
        <ecNumber evidence="4 8">4.2.1.46</ecNumber>
    </recommendedName>
</protein>
<dbReference type="Gene3D" id="3.90.25.10">
    <property type="entry name" value="UDP-galactose 4-epimerase, domain 1"/>
    <property type="match status" value="1"/>
</dbReference>
<evidence type="ECO:0000256" key="4">
    <source>
        <dbReference type="ARBA" id="ARBA00011990"/>
    </source>
</evidence>
<dbReference type="InterPro" id="IPR016040">
    <property type="entry name" value="NAD(P)-bd_dom"/>
</dbReference>
<comment type="similarity">
    <text evidence="3 8">Belongs to the NAD(P)-dependent epimerase/dehydratase family. dTDP-glucose dehydratase subfamily.</text>
</comment>
<comment type="caution">
    <text evidence="10">The sequence shown here is derived from an EMBL/GenBank/DDBJ whole genome shotgun (WGS) entry which is preliminary data.</text>
</comment>
<reference evidence="10 11" key="1">
    <citation type="journal article" date="2020" name="ISME J.">
        <title>Comparative genomics reveals insights into cyanobacterial evolution and habitat adaptation.</title>
        <authorList>
            <person name="Chen M.Y."/>
            <person name="Teng W.K."/>
            <person name="Zhao L."/>
            <person name="Hu C.X."/>
            <person name="Zhou Y.K."/>
            <person name="Han B.P."/>
            <person name="Song L.R."/>
            <person name="Shu W.S."/>
        </authorList>
    </citation>
    <scope>NUCLEOTIDE SEQUENCE [LARGE SCALE GENOMIC DNA]</scope>
    <source>
        <strain evidence="10 11">FACHB-130</strain>
    </source>
</reference>
<dbReference type="EC" id="4.2.1.46" evidence="4 8"/>
<dbReference type="Gene3D" id="3.40.50.720">
    <property type="entry name" value="NAD(P)-binding Rossmann-like Domain"/>
    <property type="match status" value="1"/>
</dbReference>
<evidence type="ECO:0000256" key="6">
    <source>
        <dbReference type="ARBA" id="ARBA00023027"/>
    </source>
</evidence>
<comment type="catalytic activity">
    <reaction evidence="1 8">
        <text>dTDP-alpha-D-glucose = dTDP-4-dehydro-6-deoxy-alpha-D-glucose + H2O</text>
        <dbReference type="Rhea" id="RHEA:17221"/>
        <dbReference type="ChEBI" id="CHEBI:15377"/>
        <dbReference type="ChEBI" id="CHEBI:57477"/>
        <dbReference type="ChEBI" id="CHEBI:57649"/>
        <dbReference type="EC" id="4.2.1.46"/>
    </reaction>
</comment>
<feature type="domain" description="NAD(P)-binding" evidence="9">
    <location>
        <begin position="5"/>
        <end position="324"/>
    </location>
</feature>
<accession>A0ABR8FVK4</accession>
<keyword evidence="6" id="KW-0520">NAD</keyword>
<dbReference type="SUPFAM" id="SSF51735">
    <property type="entry name" value="NAD(P)-binding Rossmann-fold domains"/>
    <property type="match status" value="1"/>
</dbReference>
<dbReference type="Pfam" id="PF16363">
    <property type="entry name" value="GDP_Man_Dehyd"/>
    <property type="match status" value="1"/>
</dbReference>
<dbReference type="InterPro" id="IPR005888">
    <property type="entry name" value="dTDP_Gluc_deHydtase"/>
</dbReference>
<dbReference type="RefSeq" id="WP_190968025.1">
    <property type="nucleotide sequence ID" value="NZ_JACJTB010000014.1"/>
</dbReference>
<comment type="cofactor">
    <cofactor evidence="2 8">
        <name>NAD(+)</name>
        <dbReference type="ChEBI" id="CHEBI:57540"/>
    </cofactor>
</comment>
<keyword evidence="11" id="KW-1185">Reference proteome</keyword>
<evidence type="ECO:0000256" key="5">
    <source>
        <dbReference type="ARBA" id="ARBA00016977"/>
    </source>
</evidence>
<dbReference type="NCBIfam" id="TIGR01181">
    <property type="entry name" value="dTDP_gluc_dehyt"/>
    <property type="match status" value="1"/>
</dbReference>
<dbReference type="EMBL" id="JACJTB010000014">
    <property type="protein sequence ID" value="MBD2595209.1"/>
    <property type="molecule type" value="Genomic_DNA"/>
</dbReference>
<dbReference type="CDD" id="cd05246">
    <property type="entry name" value="dTDP_GD_SDR_e"/>
    <property type="match status" value="1"/>
</dbReference>
<dbReference type="Proteomes" id="UP000603457">
    <property type="component" value="Unassembled WGS sequence"/>
</dbReference>
<evidence type="ECO:0000256" key="7">
    <source>
        <dbReference type="ARBA" id="ARBA00023239"/>
    </source>
</evidence>